<name>A0ABN7W807_GIGMA</name>
<reference evidence="1 2" key="1">
    <citation type="submission" date="2021-06" db="EMBL/GenBank/DDBJ databases">
        <authorList>
            <person name="Kallberg Y."/>
            <person name="Tangrot J."/>
            <person name="Rosling A."/>
        </authorList>
    </citation>
    <scope>NUCLEOTIDE SEQUENCE [LARGE SCALE GENOMIC DNA]</scope>
    <source>
        <strain evidence="1 2">120-4 pot B 10/14</strain>
    </source>
</reference>
<gene>
    <name evidence="1" type="ORF">GMARGA_LOCUS27551</name>
</gene>
<organism evidence="1 2">
    <name type="scientific">Gigaspora margarita</name>
    <dbReference type="NCBI Taxonomy" id="4874"/>
    <lineage>
        <taxon>Eukaryota</taxon>
        <taxon>Fungi</taxon>
        <taxon>Fungi incertae sedis</taxon>
        <taxon>Mucoromycota</taxon>
        <taxon>Glomeromycotina</taxon>
        <taxon>Glomeromycetes</taxon>
        <taxon>Diversisporales</taxon>
        <taxon>Gigasporaceae</taxon>
        <taxon>Gigaspora</taxon>
    </lineage>
</organism>
<proteinExistence type="predicted"/>
<comment type="caution">
    <text evidence="1">The sequence shown here is derived from an EMBL/GenBank/DDBJ whole genome shotgun (WGS) entry which is preliminary data.</text>
</comment>
<accession>A0ABN7W807</accession>
<evidence type="ECO:0000313" key="2">
    <source>
        <dbReference type="Proteomes" id="UP000789901"/>
    </source>
</evidence>
<dbReference type="EMBL" id="CAJVQB010033862">
    <property type="protein sequence ID" value="CAG8820368.1"/>
    <property type="molecule type" value="Genomic_DNA"/>
</dbReference>
<keyword evidence="2" id="KW-1185">Reference proteome</keyword>
<protein>
    <submittedName>
        <fullName evidence="1">21626_t:CDS:1</fullName>
    </submittedName>
</protein>
<dbReference type="Proteomes" id="UP000789901">
    <property type="component" value="Unassembled WGS sequence"/>
</dbReference>
<feature type="non-terminal residue" evidence="1">
    <location>
        <position position="66"/>
    </location>
</feature>
<evidence type="ECO:0000313" key="1">
    <source>
        <dbReference type="EMBL" id="CAG8820368.1"/>
    </source>
</evidence>
<sequence length="66" mass="7716">MVKVLQKQEAALTFTEKEKLQEFIVEQNTQPTVEGPMTMKERVAKKRKLEESKYMDMNLIPLTSKT</sequence>